<sequence>MIKLYTDAATMNISGKSAAGILIIIDGKQHQIKAPLEATDNHSAEFEACSLGFKLLDQYRSSKEIVCYYTDSKIVYQSLEKNYAKHYQSQVDAIKLSQAKYQIVINNWIPDKKNEGAHKLAQQALHKFY</sequence>
<dbReference type="RefSeq" id="WP_056966331.1">
    <property type="nucleotide sequence ID" value="NZ_AYYQ01000031.1"/>
</dbReference>
<evidence type="ECO:0000259" key="1">
    <source>
        <dbReference type="PROSITE" id="PS50879"/>
    </source>
</evidence>
<comment type="caution">
    <text evidence="2">The sequence shown here is derived from an EMBL/GenBank/DDBJ whole genome shotgun (WGS) entry which is preliminary data.</text>
</comment>
<dbReference type="PROSITE" id="PS50879">
    <property type="entry name" value="RNASE_H_1"/>
    <property type="match status" value="1"/>
</dbReference>
<dbReference type="PATRIC" id="fig|1423781.4.peg.139"/>
<reference evidence="2 3" key="1">
    <citation type="journal article" date="2015" name="Genome Announc.">
        <title>Expanding the biotechnology potential of lactobacilli through comparative genomics of 213 strains and associated genera.</title>
        <authorList>
            <person name="Sun Z."/>
            <person name="Harris H.M."/>
            <person name="McCann A."/>
            <person name="Guo C."/>
            <person name="Argimon S."/>
            <person name="Zhang W."/>
            <person name="Yang X."/>
            <person name="Jeffery I.B."/>
            <person name="Cooney J.C."/>
            <person name="Kagawa T.F."/>
            <person name="Liu W."/>
            <person name="Song Y."/>
            <person name="Salvetti E."/>
            <person name="Wrobel A."/>
            <person name="Rasinkangas P."/>
            <person name="Parkhill J."/>
            <person name="Rea M.C."/>
            <person name="O'Sullivan O."/>
            <person name="Ritari J."/>
            <person name="Douillard F.P."/>
            <person name="Paul Ross R."/>
            <person name="Yang R."/>
            <person name="Briner A.E."/>
            <person name="Felis G.E."/>
            <person name="de Vos W.M."/>
            <person name="Barrangou R."/>
            <person name="Klaenhammer T.R."/>
            <person name="Caufield P.W."/>
            <person name="Cui Y."/>
            <person name="Zhang H."/>
            <person name="O'Toole P.W."/>
        </authorList>
    </citation>
    <scope>NUCLEOTIDE SEQUENCE [LARGE SCALE GENOMIC DNA]</scope>
    <source>
        <strain evidence="2 3">DSM 23829</strain>
    </source>
</reference>
<organism evidence="2 3">
    <name type="scientific">Apilactobacillus ozensis DSM 23829 = JCM 17196</name>
    <dbReference type="NCBI Taxonomy" id="1423781"/>
    <lineage>
        <taxon>Bacteria</taxon>
        <taxon>Bacillati</taxon>
        <taxon>Bacillota</taxon>
        <taxon>Bacilli</taxon>
        <taxon>Lactobacillales</taxon>
        <taxon>Lactobacillaceae</taxon>
        <taxon>Apilactobacillus</taxon>
    </lineage>
</organism>
<proteinExistence type="predicted"/>
<dbReference type="Gene3D" id="3.30.420.10">
    <property type="entry name" value="Ribonuclease H-like superfamily/Ribonuclease H"/>
    <property type="match status" value="1"/>
</dbReference>
<dbReference type="GO" id="GO:0003676">
    <property type="term" value="F:nucleic acid binding"/>
    <property type="evidence" value="ECO:0007669"/>
    <property type="project" value="InterPro"/>
</dbReference>
<dbReference type="GO" id="GO:0004523">
    <property type="term" value="F:RNA-DNA hybrid ribonuclease activity"/>
    <property type="evidence" value="ECO:0007669"/>
    <property type="project" value="InterPro"/>
</dbReference>
<dbReference type="InterPro" id="IPR002156">
    <property type="entry name" value="RNaseH_domain"/>
</dbReference>
<accession>A0A0R2AXS2</accession>
<dbReference type="CDD" id="cd09279">
    <property type="entry name" value="RNase_HI_like"/>
    <property type="match status" value="1"/>
</dbReference>
<dbReference type="Pfam" id="PF00075">
    <property type="entry name" value="RNase_H"/>
    <property type="match status" value="1"/>
</dbReference>
<dbReference type="InterPro" id="IPR012337">
    <property type="entry name" value="RNaseH-like_sf"/>
</dbReference>
<name>A0A0R2AXS2_9LACO</name>
<gene>
    <name evidence="2" type="ORF">FD06_GL000137</name>
</gene>
<dbReference type="SUPFAM" id="SSF53098">
    <property type="entry name" value="Ribonuclease H-like"/>
    <property type="match status" value="1"/>
</dbReference>
<dbReference type="STRING" id="1423781.FD06_GL000137"/>
<dbReference type="AlphaFoldDB" id="A0A0R2AXS2"/>
<evidence type="ECO:0000313" key="2">
    <source>
        <dbReference type="EMBL" id="KRM68019.1"/>
    </source>
</evidence>
<protein>
    <recommendedName>
        <fullName evidence="1">RNase H type-1 domain-containing protein</fullName>
    </recommendedName>
</protein>
<evidence type="ECO:0000313" key="3">
    <source>
        <dbReference type="Proteomes" id="UP000052012"/>
    </source>
</evidence>
<dbReference type="InterPro" id="IPR036397">
    <property type="entry name" value="RNaseH_sf"/>
</dbReference>
<feature type="domain" description="RNase H type-1" evidence="1">
    <location>
        <begin position="1"/>
        <end position="126"/>
    </location>
</feature>
<dbReference type="EMBL" id="AYYQ01000031">
    <property type="protein sequence ID" value="KRM68019.1"/>
    <property type="molecule type" value="Genomic_DNA"/>
</dbReference>
<dbReference type="Proteomes" id="UP000052012">
    <property type="component" value="Unassembled WGS sequence"/>
</dbReference>
<dbReference type="OrthoDB" id="7845843at2"/>
<keyword evidence="3" id="KW-1185">Reference proteome</keyword>